<sequence length="120" mass="13229">MAKNVLGGDLQTCSGNPKTGYFRDGCCHTSAEDPGMHTICAVMTEDFLEFTKMMGNDLSTPRPEYGFPGLKAGDRWCLCLERWKEALKSGSAPPVVLEATHASVVEFLDLETLRERAWQG</sequence>
<evidence type="ECO:0000313" key="2">
    <source>
        <dbReference type="Proteomes" id="UP000658278"/>
    </source>
</evidence>
<dbReference type="EMBL" id="JAENII010000004">
    <property type="protein sequence ID" value="MBK1826805.1"/>
    <property type="molecule type" value="Genomic_DNA"/>
</dbReference>
<proteinExistence type="predicted"/>
<dbReference type="Proteomes" id="UP000658278">
    <property type="component" value="Unassembled WGS sequence"/>
</dbReference>
<name>A0A934VFP8_9BACT</name>
<accession>A0A934VFP8</accession>
<organism evidence="1 2">
    <name type="scientific">Haloferula rosea</name>
    <dbReference type="NCBI Taxonomy" id="490093"/>
    <lineage>
        <taxon>Bacteria</taxon>
        <taxon>Pseudomonadati</taxon>
        <taxon>Verrucomicrobiota</taxon>
        <taxon>Verrucomicrobiia</taxon>
        <taxon>Verrucomicrobiales</taxon>
        <taxon>Verrucomicrobiaceae</taxon>
        <taxon>Haloferula</taxon>
    </lineage>
</organism>
<dbReference type="PANTHER" id="PTHR37466:SF1">
    <property type="entry name" value="SLR1628 PROTEIN"/>
    <property type="match status" value="1"/>
</dbReference>
<dbReference type="PANTHER" id="PTHR37466">
    <property type="entry name" value="SLR1628 PROTEIN"/>
    <property type="match status" value="1"/>
</dbReference>
<dbReference type="InterPro" id="IPR018714">
    <property type="entry name" value="DUF2237"/>
</dbReference>
<gene>
    <name evidence="1" type="ORF">JIN81_07230</name>
</gene>
<reference evidence="1" key="1">
    <citation type="submission" date="2021-01" db="EMBL/GenBank/DDBJ databases">
        <title>Modified the classification status of verrucomicrobia.</title>
        <authorList>
            <person name="Feng X."/>
        </authorList>
    </citation>
    <scope>NUCLEOTIDE SEQUENCE</scope>
    <source>
        <strain evidence="1">KCTC 22201</strain>
    </source>
</reference>
<evidence type="ECO:0000313" key="1">
    <source>
        <dbReference type="EMBL" id="MBK1826805.1"/>
    </source>
</evidence>
<dbReference type="Pfam" id="PF09996">
    <property type="entry name" value="DUF2237"/>
    <property type="match status" value="1"/>
</dbReference>
<protein>
    <submittedName>
        <fullName evidence="1">DUF2237 domain-containing protein</fullName>
    </submittedName>
</protein>
<dbReference type="RefSeq" id="WP_200278094.1">
    <property type="nucleotide sequence ID" value="NZ_JAENII010000004.1"/>
</dbReference>
<dbReference type="Gene3D" id="3.30.56.110">
    <property type="entry name" value="Protein of unknown function DUF2237"/>
    <property type="match status" value="1"/>
</dbReference>
<comment type="caution">
    <text evidence="1">The sequence shown here is derived from an EMBL/GenBank/DDBJ whole genome shotgun (WGS) entry which is preliminary data.</text>
</comment>
<keyword evidence="2" id="KW-1185">Reference proteome</keyword>
<dbReference type="AlphaFoldDB" id="A0A934VFP8"/>